<gene>
    <name evidence="2" type="ORF">ODV14_02505</name>
</gene>
<evidence type="ECO:0000256" key="1">
    <source>
        <dbReference type="SAM" id="SignalP"/>
    </source>
</evidence>
<proteinExistence type="predicted"/>
<dbReference type="EMBL" id="JAOTHD010000005">
    <property type="protein sequence ID" value="MDB6246228.1"/>
    <property type="molecule type" value="Genomic_DNA"/>
</dbReference>
<dbReference type="RefSeq" id="WP_056939567.1">
    <property type="nucleotide sequence ID" value="NZ_JAOTHC010000006.1"/>
</dbReference>
<dbReference type="Proteomes" id="UP001141961">
    <property type="component" value="Unassembled WGS sequence"/>
</dbReference>
<keyword evidence="1" id="KW-0732">Signal</keyword>
<feature type="chain" id="PRO_5043498943" description="Surface layer protein A domain-containing protein" evidence="1">
    <location>
        <begin position="32"/>
        <end position="85"/>
    </location>
</feature>
<organism evidence="2 3">
    <name type="scientific">Lactobacillus amylovorus</name>
    <dbReference type="NCBI Taxonomy" id="1604"/>
    <lineage>
        <taxon>Bacteria</taxon>
        <taxon>Bacillati</taxon>
        <taxon>Bacillota</taxon>
        <taxon>Bacilli</taxon>
        <taxon>Lactobacillales</taxon>
        <taxon>Lactobacillaceae</taxon>
        <taxon>Lactobacillus</taxon>
    </lineage>
</organism>
<evidence type="ECO:0008006" key="4">
    <source>
        <dbReference type="Google" id="ProtNLM"/>
    </source>
</evidence>
<reference evidence="2" key="2">
    <citation type="submission" date="2022-10" db="EMBL/GenBank/DDBJ databases">
        <authorList>
            <person name="Kostovova I."/>
            <person name="Moravkova M."/>
            <person name="Pechar R."/>
        </authorList>
    </citation>
    <scope>NUCLEOTIDE SEQUENCE</scope>
    <source>
        <strain evidence="2">M597B</strain>
    </source>
</reference>
<feature type="signal peptide" evidence="1">
    <location>
        <begin position="1"/>
        <end position="31"/>
    </location>
</feature>
<reference evidence="2" key="1">
    <citation type="journal article" date="2022" name="Microorganisms">
        <title>Antibiotic Susceptibility, Resistance Gene Determinants and Corresponding Genomic Regions in Lactobacillus amylovorus Isolates Derived from Wild Boars and Domestic Pigs.</title>
        <authorList>
            <person name="Moravkova M."/>
            <person name="Kostovova I."/>
            <person name="Kavanova K."/>
            <person name="Pechar R."/>
            <person name="Stanek S."/>
            <person name="Brychta A."/>
            <person name="Zeman M."/>
            <person name="Kubasova T."/>
        </authorList>
    </citation>
    <scope>NUCLEOTIDE SEQUENCE</scope>
    <source>
        <strain evidence="2">M597B</strain>
    </source>
</reference>
<sequence>MNKFIKVTAQTTLAISLLLTATPLTSLSVNATAVEKDMTQQKLSLSTQKRIDPYIAVKNNQYVLSDNATSVVSRDDYIAAKQLIA</sequence>
<protein>
    <recommendedName>
        <fullName evidence="4">Surface layer protein A domain-containing protein</fullName>
    </recommendedName>
</protein>
<evidence type="ECO:0000313" key="2">
    <source>
        <dbReference type="EMBL" id="MDB6246228.1"/>
    </source>
</evidence>
<evidence type="ECO:0000313" key="3">
    <source>
        <dbReference type="Proteomes" id="UP001141961"/>
    </source>
</evidence>
<dbReference type="AlphaFoldDB" id="A0AAW6B8H3"/>
<comment type="caution">
    <text evidence="2">The sequence shown here is derived from an EMBL/GenBank/DDBJ whole genome shotgun (WGS) entry which is preliminary data.</text>
</comment>
<name>A0AAW6B8H3_LACAM</name>
<accession>A0AAW6B8H3</accession>